<proteinExistence type="predicted"/>
<dbReference type="EMBL" id="JABBXF010000006">
    <property type="protein sequence ID" value="NVK76837.1"/>
    <property type="molecule type" value="Genomic_DNA"/>
</dbReference>
<keyword evidence="4" id="KW-1185">Reference proteome</keyword>
<dbReference type="AlphaFoldDB" id="A0A7Y7B0P6"/>
<protein>
    <submittedName>
        <fullName evidence="3">Uncharacterized protein</fullName>
    </submittedName>
</protein>
<keyword evidence="2" id="KW-0812">Transmembrane</keyword>
<feature type="compositionally biased region" description="Basic and acidic residues" evidence="1">
    <location>
        <begin position="64"/>
        <end position="78"/>
    </location>
</feature>
<feature type="region of interest" description="Disordered" evidence="1">
    <location>
        <begin position="28"/>
        <end position="115"/>
    </location>
</feature>
<feature type="compositionally biased region" description="Low complexity" evidence="1">
    <location>
        <begin position="99"/>
        <end position="112"/>
    </location>
</feature>
<dbReference type="Proteomes" id="UP000587462">
    <property type="component" value="Unassembled WGS sequence"/>
</dbReference>
<reference evidence="3 4" key="1">
    <citation type="submission" date="2020-04" db="EMBL/GenBank/DDBJ databases">
        <title>Draft Genome Sequence of Streptomyces morookaense DSM 40503, an 8-azaguanine-producing strain.</title>
        <authorList>
            <person name="Qi J."/>
            <person name="Gao J.-M."/>
        </authorList>
    </citation>
    <scope>NUCLEOTIDE SEQUENCE [LARGE SCALE GENOMIC DNA]</scope>
    <source>
        <strain evidence="3 4">DSM 40503</strain>
    </source>
</reference>
<keyword evidence="2" id="KW-1133">Transmembrane helix</keyword>
<comment type="caution">
    <text evidence="3">The sequence shown here is derived from an EMBL/GenBank/DDBJ whole genome shotgun (WGS) entry which is preliminary data.</text>
</comment>
<evidence type="ECO:0000313" key="4">
    <source>
        <dbReference type="Proteomes" id="UP000587462"/>
    </source>
</evidence>
<accession>A0A7Y7B0P6</accession>
<gene>
    <name evidence="3" type="ORF">HG542_04110</name>
</gene>
<evidence type="ECO:0000256" key="1">
    <source>
        <dbReference type="SAM" id="MobiDB-lite"/>
    </source>
</evidence>
<evidence type="ECO:0000256" key="2">
    <source>
        <dbReference type="SAM" id="Phobius"/>
    </source>
</evidence>
<sequence length="148" mass="15184">MWIAGALAGLAMVVPGVLIPVVPVSEALSAPSPTPSPTVPSTTTVFPSPPVPGRRLAGTMAGEGRPHPGRADTAEPRRPVPRPSHAAPIVPPVREEPGPVRGASHGPGPAAAERPEPAERVIRVLPLGTGMALTGLGLGFIAWRLRRQ</sequence>
<keyword evidence="2" id="KW-0472">Membrane</keyword>
<evidence type="ECO:0000313" key="3">
    <source>
        <dbReference type="EMBL" id="NVK76837.1"/>
    </source>
</evidence>
<feature type="transmembrane region" description="Helical" evidence="2">
    <location>
        <begin position="124"/>
        <end position="143"/>
    </location>
</feature>
<name>A0A7Y7B0P6_STRMO</name>
<organism evidence="3 4">
    <name type="scientific">Streptomyces morookaense</name>
    <name type="common">Streptoverticillium morookaense</name>
    <dbReference type="NCBI Taxonomy" id="1970"/>
    <lineage>
        <taxon>Bacteria</taxon>
        <taxon>Bacillati</taxon>
        <taxon>Actinomycetota</taxon>
        <taxon>Actinomycetes</taxon>
        <taxon>Kitasatosporales</taxon>
        <taxon>Streptomycetaceae</taxon>
        <taxon>Streptomyces</taxon>
    </lineage>
</organism>
<dbReference type="RefSeq" id="WP_171078620.1">
    <property type="nucleotide sequence ID" value="NZ_BNBU01000004.1"/>
</dbReference>